<dbReference type="CDD" id="cd03789">
    <property type="entry name" value="GT9_LPS_heptosyltransferase"/>
    <property type="match status" value="1"/>
</dbReference>
<dbReference type="EMBL" id="WELI01000001">
    <property type="protein sequence ID" value="KAB7733345.1"/>
    <property type="molecule type" value="Genomic_DNA"/>
</dbReference>
<sequence>MNTLTQMLQSPPQRIVVFRALKLGDLLCSVPAFRALRRAFPQAHIALLSLPWAADFVRLFPAYFDEFISFPGWPGLPEQPVDPAKTVAFLAQMQARQWDVALQMQGNGTFVNAMLSLFGARLVAGYYPQLLPAERMGSPDLWMPYPQPEHEVIRHVQLMEFLGLTPAGYELEFPATPTDFPLPDALNALHEPYVCIHAGGISGRRWPAEQFAQVADRLATAGLPVVLTGTGAESPIAQTVQQHMHHRAVDLTGQTDLPTLAAVLRQSVGLVSNDTGVSHLATACQVPSVVIFTSADPAEWAPLATHRHRAVREADTTPTALADLLLSLVRDRVNHPLTPSLN</sequence>
<reference evidence="3 4" key="1">
    <citation type="submission" date="2019-10" db="EMBL/GenBank/DDBJ databases">
        <title>Rudanella paleaurantiibacter sp. nov., isolated from sludge.</title>
        <authorList>
            <person name="Xu S.Q."/>
        </authorList>
    </citation>
    <scope>NUCLEOTIDE SEQUENCE [LARGE SCALE GENOMIC DNA]</scope>
    <source>
        <strain evidence="3 4">HX-22-17</strain>
    </source>
</reference>
<dbReference type="GO" id="GO:0005829">
    <property type="term" value="C:cytosol"/>
    <property type="evidence" value="ECO:0007669"/>
    <property type="project" value="TreeGrafter"/>
</dbReference>
<dbReference type="InterPro" id="IPR002201">
    <property type="entry name" value="Glyco_trans_9"/>
</dbReference>
<evidence type="ECO:0000256" key="2">
    <source>
        <dbReference type="ARBA" id="ARBA00022679"/>
    </source>
</evidence>
<comment type="caution">
    <text evidence="3">The sequence shown here is derived from an EMBL/GenBank/DDBJ whole genome shotgun (WGS) entry which is preliminary data.</text>
</comment>
<organism evidence="3 4">
    <name type="scientific">Rudanella paleaurantiibacter</name>
    <dbReference type="NCBI Taxonomy" id="2614655"/>
    <lineage>
        <taxon>Bacteria</taxon>
        <taxon>Pseudomonadati</taxon>
        <taxon>Bacteroidota</taxon>
        <taxon>Cytophagia</taxon>
        <taxon>Cytophagales</taxon>
        <taxon>Cytophagaceae</taxon>
        <taxon>Rudanella</taxon>
    </lineage>
</organism>
<dbReference type="SUPFAM" id="SSF53756">
    <property type="entry name" value="UDP-Glycosyltransferase/glycogen phosphorylase"/>
    <property type="match status" value="1"/>
</dbReference>
<dbReference type="Proteomes" id="UP000488299">
    <property type="component" value="Unassembled WGS sequence"/>
</dbReference>
<keyword evidence="2 3" id="KW-0808">Transferase</keyword>
<dbReference type="RefSeq" id="WP_152123057.1">
    <property type="nucleotide sequence ID" value="NZ_WELI01000001.1"/>
</dbReference>
<dbReference type="Gene3D" id="3.40.50.2000">
    <property type="entry name" value="Glycogen Phosphorylase B"/>
    <property type="match status" value="2"/>
</dbReference>
<gene>
    <name evidence="3" type="ORF">F5984_04630</name>
</gene>
<evidence type="ECO:0000256" key="1">
    <source>
        <dbReference type="ARBA" id="ARBA00022676"/>
    </source>
</evidence>
<dbReference type="GO" id="GO:0008713">
    <property type="term" value="F:ADP-heptose-lipopolysaccharide heptosyltransferase activity"/>
    <property type="evidence" value="ECO:0007669"/>
    <property type="project" value="TreeGrafter"/>
</dbReference>
<name>A0A7J5U6E2_9BACT</name>
<keyword evidence="1" id="KW-0328">Glycosyltransferase</keyword>
<dbReference type="AlphaFoldDB" id="A0A7J5U6E2"/>
<dbReference type="Pfam" id="PF01075">
    <property type="entry name" value="Glyco_transf_9"/>
    <property type="match status" value="1"/>
</dbReference>
<accession>A0A7J5U6E2</accession>
<dbReference type="GO" id="GO:0009244">
    <property type="term" value="P:lipopolysaccharide core region biosynthetic process"/>
    <property type="evidence" value="ECO:0007669"/>
    <property type="project" value="TreeGrafter"/>
</dbReference>
<dbReference type="InterPro" id="IPR051199">
    <property type="entry name" value="LPS_LOS_Heptosyltrfase"/>
</dbReference>
<dbReference type="PANTHER" id="PTHR30160:SF1">
    <property type="entry name" value="LIPOPOLYSACCHARIDE 1,2-N-ACETYLGLUCOSAMINETRANSFERASE-RELATED"/>
    <property type="match status" value="1"/>
</dbReference>
<dbReference type="PANTHER" id="PTHR30160">
    <property type="entry name" value="TETRAACYLDISACCHARIDE 4'-KINASE-RELATED"/>
    <property type="match status" value="1"/>
</dbReference>
<evidence type="ECO:0000313" key="3">
    <source>
        <dbReference type="EMBL" id="KAB7733345.1"/>
    </source>
</evidence>
<keyword evidence="4" id="KW-1185">Reference proteome</keyword>
<protein>
    <submittedName>
        <fullName evidence="3">Glycosyltransferase family 9 protein</fullName>
    </submittedName>
</protein>
<proteinExistence type="predicted"/>
<evidence type="ECO:0000313" key="4">
    <source>
        <dbReference type="Proteomes" id="UP000488299"/>
    </source>
</evidence>